<keyword evidence="1" id="KW-0732">Signal</keyword>
<dbReference type="Proteomes" id="UP001138780">
    <property type="component" value="Unassembled WGS sequence"/>
</dbReference>
<reference evidence="3 4" key="2">
    <citation type="submission" date="2021-03" db="EMBL/GenBank/DDBJ databases">
        <title>Human Oral Microbial Genomes.</title>
        <authorList>
            <person name="Johnston C.D."/>
            <person name="Chen T."/>
            <person name="Dewhirst F.E."/>
        </authorList>
    </citation>
    <scope>NUCLEOTIDE SEQUENCE [LARGE SCALE GENOMIC DNA]</scope>
    <source>
        <strain evidence="3 4">CCUG 66490</strain>
    </source>
</reference>
<gene>
    <name evidence="2" type="ORF">BTU61_01925</name>
    <name evidence="3" type="ORF">J4854_00475</name>
</gene>
<reference evidence="2" key="1">
    <citation type="submission" date="2016-12" db="EMBL/GenBank/DDBJ databases">
        <title>Draft genome of Streptococcus lactarius CCUG 66490T type strain.</title>
        <authorList>
            <person name="Salva-Serra F."/>
            <person name="Engstrom-Jakobsson H."/>
            <person name="Thorell K."/>
            <person name="Gomila M."/>
            <person name="Gonzales-Siles L."/>
            <person name="Busquets A."/>
            <person name="Jaen-Luchoro D."/>
            <person name="Karlsson R."/>
            <person name="Kristiansson E."/>
            <person name="Moore E."/>
        </authorList>
    </citation>
    <scope>NUCLEOTIDE SEQUENCE</scope>
    <source>
        <strain evidence="2">CCUG 66490</strain>
    </source>
</reference>
<dbReference type="RefSeq" id="WP_200772121.1">
    <property type="nucleotide sequence ID" value="NZ_CP072329.1"/>
</dbReference>
<evidence type="ECO:0000256" key="1">
    <source>
        <dbReference type="SAM" id="SignalP"/>
    </source>
</evidence>
<dbReference type="EMBL" id="CP072329">
    <property type="protein sequence ID" value="QUB38979.1"/>
    <property type="molecule type" value="Genomic_DNA"/>
</dbReference>
<evidence type="ECO:0000313" key="5">
    <source>
        <dbReference type="Proteomes" id="UP001138780"/>
    </source>
</evidence>
<sequence>MKNIKKMILLSIIGFSLIGSFVSPVSANAIKPIEISISRDRGVCGDMNKNSSTYKRYCLKDGNASAHLTQRQIDCIWSLFRVAVSPAGGWASVIRALGNTAYKCYNV</sequence>
<feature type="signal peptide" evidence="1">
    <location>
        <begin position="1"/>
        <end position="27"/>
    </location>
</feature>
<organism evidence="2 5">
    <name type="scientific">Streptococcus lactarius</name>
    <dbReference type="NCBI Taxonomy" id="684066"/>
    <lineage>
        <taxon>Bacteria</taxon>
        <taxon>Bacillati</taxon>
        <taxon>Bacillota</taxon>
        <taxon>Bacilli</taxon>
        <taxon>Lactobacillales</taxon>
        <taxon>Streptococcaceae</taxon>
        <taxon>Streptococcus</taxon>
    </lineage>
</organism>
<evidence type="ECO:0000313" key="2">
    <source>
        <dbReference type="EMBL" id="MBK4778958.1"/>
    </source>
</evidence>
<dbReference type="AlphaFoldDB" id="A0A9X0WND8"/>
<dbReference type="EMBL" id="MRXX01000002">
    <property type="protein sequence ID" value="MBK4778958.1"/>
    <property type="molecule type" value="Genomic_DNA"/>
</dbReference>
<accession>A0A9X0WND8</accession>
<name>A0A9X0WND8_9STRE</name>
<evidence type="ECO:0008006" key="6">
    <source>
        <dbReference type="Google" id="ProtNLM"/>
    </source>
</evidence>
<proteinExistence type="predicted"/>
<keyword evidence="4" id="KW-1185">Reference proteome</keyword>
<protein>
    <recommendedName>
        <fullName evidence="6">Bacteriocin</fullName>
    </recommendedName>
</protein>
<dbReference type="Proteomes" id="UP000676511">
    <property type="component" value="Chromosome"/>
</dbReference>
<evidence type="ECO:0000313" key="4">
    <source>
        <dbReference type="Proteomes" id="UP000676511"/>
    </source>
</evidence>
<feature type="chain" id="PRO_5040901328" description="Bacteriocin" evidence="1">
    <location>
        <begin position="28"/>
        <end position="107"/>
    </location>
</feature>
<evidence type="ECO:0000313" key="3">
    <source>
        <dbReference type="EMBL" id="QUB38979.1"/>
    </source>
</evidence>